<evidence type="ECO:0000256" key="1">
    <source>
        <dbReference type="ARBA" id="ARBA00000189"/>
    </source>
</evidence>
<dbReference type="GO" id="GO:0006979">
    <property type="term" value="P:response to oxidative stress"/>
    <property type="evidence" value="ECO:0007669"/>
    <property type="project" value="UniProtKB-UniRule"/>
</dbReference>
<evidence type="ECO:0000313" key="18">
    <source>
        <dbReference type="Proteomes" id="UP001652600"/>
    </source>
</evidence>
<dbReference type="AlphaFoldDB" id="A0A1S3BM71"/>
<dbReference type="GO" id="GO:0140825">
    <property type="term" value="F:lactoperoxidase activity"/>
    <property type="evidence" value="ECO:0007669"/>
    <property type="project" value="UniProtKB-EC"/>
</dbReference>
<evidence type="ECO:0000256" key="14">
    <source>
        <dbReference type="PIRSR" id="PIRSR600823-4"/>
    </source>
</evidence>
<dbReference type="eggNOG" id="ENOG502QVXS">
    <property type="taxonomic scope" value="Eukaryota"/>
</dbReference>
<keyword evidence="7 13" id="KW-0479">Metal-binding</keyword>
<dbReference type="RefSeq" id="XP_008449772.3">
    <property type="nucleotide sequence ID" value="XM_008451550.3"/>
</dbReference>
<comment type="similarity">
    <text evidence="3">Belongs to the peroxidase family. Ascorbate peroxidase subfamily.</text>
</comment>
<accession>A0A1S3BM71</accession>
<feature type="disulfide bond" evidence="15">
    <location>
        <begin position="73"/>
        <end position="153"/>
    </location>
</feature>
<feature type="binding site" evidence="13">
    <location>
        <position position="105"/>
    </location>
    <ligand>
        <name>Ca(2+)</name>
        <dbReference type="ChEBI" id="CHEBI:29108"/>
        <label>1</label>
    </ligand>
</feature>
<evidence type="ECO:0000259" key="17">
    <source>
        <dbReference type="PROSITE" id="PS50873"/>
    </source>
</evidence>
<dbReference type="FunCoup" id="A0A1S3BM71">
    <property type="interactions" value="269"/>
</dbReference>
<feature type="binding site" evidence="13">
    <location>
        <position position="282"/>
    </location>
    <ligand>
        <name>Ca(2+)</name>
        <dbReference type="ChEBI" id="CHEBI:29108"/>
        <label>2</label>
    </ligand>
</feature>
<keyword evidence="5 16" id="KW-0575">Peroxidase</keyword>
<keyword evidence="8 16" id="KW-0560">Oxidoreductase</keyword>
<feature type="site" description="Transition state stabilizer" evidence="14">
    <location>
        <position position="100"/>
    </location>
</feature>
<keyword evidence="13 16" id="KW-0106">Calcium</keyword>
<keyword evidence="10 15" id="KW-1015">Disulfide bond</keyword>
<evidence type="ECO:0000256" key="12">
    <source>
        <dbReference type="PIRSR" id="PIRSR600823-2"/>
    </source>
</evidence>
<comment type="cofactor">
    <cofactor evidence="13 16">
        <name>heme b</name>
        <dbReference type="ChEBI" id="CHEBI:60344"/>
    </cofactor>
    <text evidence="13 16">Binds 1 heme b (iron(II)-protoporphyrin IX) group per subunit.</text>
</comment>
<dbReference type="GO" id="GO:0020037">
    <property type="term" value="F:heme binding"/>
    <property type="evidence" value="ECO:0007669"/>
    <property type="project" value="UniProtKB-UniRule"/>
</dbReference>
<dbReference type="PANTHER" id="PTHR31388:SF147">
    <property type="entry name" value="PEROXIDASE 58"/>
    <property type="match status" value="1"/>
</dbReference>
<dbReference type="GeneID" id="103491557"/>
<gene>
    <name evidence="19" type="primary">LOC103491557</name>
</gene>
<comment type="catalytic activity">
    <reaction evidence="1 16">
        <text>2 a phenolic donor + H2O2 = 2 a phenolic radical donor + 2 H2O</text>
        <dbReference type="Rhea" id="RHEA:56136"/>
        <dbReference type="ChEBI" id="CHEBI:15377"/>
        <dbReference type="ChEBI" id="CHEBI:16240"/>
        <dbReference type="ChEBI" id="CHEBI:139520"/>
        <dbReference type="ChEBI" id="CHEBI:139521"/>
        <dbReference type="EC" id="1.11.1.7"/>
    </reaction>
</comment>
<evidence type="ECO:0000256" key="11">
    <source>
        <dbReference type="PIRSR" id="PIRSR600823-1"/>
    </source>
</evidence>
<dbReference type="Gene3D" id="1.10.420.10">
    <property type="entry name" value="Peroxidase, domain 2"/>
    <property type="match status" value="1"/>
</dbReference>
<feature type="binding site" evidence="13">
    <location>
        <position position="127"/>
    </location>
    <ligand>
        <name>Ca(2+)</name>
        <dbReference type="ChEBI" id="CHEBI:29108"/>
        <label>1</label>
    </ligand>
</feature>
<evidence type="ECO:0000256" key="15">
    <source>
        <dbReference type="PIRSR" id="PIRSR600823-5"/>
    </source>
</evidence>
<comment type="cofactor">
    <cofactor evidence="13 16">
        <name>Ca(2+)</name>
        <dbReference type="ChEBI" id="CHEBI:29108"/>
    </cofactor>
    <text evidence="13 16">Binds 2 calcium ions per subunit.</text>
</comment>
<keyword evidence="6 16" id="KW-0349">Heme</keyword>
<comment type="similarity">
    <text evidence="16">Belongs to the peroxidase family. Classical plant (class III) peroxidase subfamily.</text>
</comment>
<feature type="binding site" evidence="13">
    <location>
        <position position="287"/>
    </location>
    <ligand>
        <name>Ca(2+)</name>
        <dbReference type="ChEBI" id="CHEBI:29108"/>
        <label>2</label>
    </ligand>
</feature>
<feature type="disulfide bond" evidence="15">
    <location>
        <begin position="106"/>
        <end position="111"/>
    </location>
</feature>
<dbReference type="Gene3D" id="1.10.520.10">
    <property type="match status" value="1"/>
</dbReference>
<dbReference type="PRINTS" id="PR00458">
    <property type="entry name" value="PEROXIDASE"/>
</dbReference>
<feature type="active site" description="Proton acceptor" evidence="11">
    <location>
        <position position="104"/>
    </location>
</feature>
<keyword evidence="18" id="KW-1185">Reference proteome</keyword>
<organism evidence="18 19">
    <name type="scientific">Cucumis melo</name>
    <name type="common">Muskmelon</name>
    <dbReference type="NCBI Taxonomy" id="3656"/>
    <lineage>
        <taxon>Eukaryota</taxon>
        <taxon>Viridiplantae</taxon>
        <taxon>Streptophyta</taxon>
        <taxon>Embryophyta</taxon>
        <taxon>Tracheophyta</taxon>
        <taxon>Spermatophyta</taxon>
        <taxon>Magnoliopsida</taxon>
        <taxon>eudicotyledons</taxon>
        <taxon>Gunneridae</taxon>
        <taxon>Pentapetalae</taxon>
        <taxon>rosids</taxon>
        <taxon>fabids</taxon>
        <taxon>Cucurbitales</taxon>
        <taxon>Cucurbitaceae</taxon>
        <taxon>Benincaseae</taxon>
        <taxon>Cucumis</taxon>
    </lineage>
</organism>
<feature type="binding site" evidence="13">
    <location>
        <position position="279"/>
    </location>
    <ligand>
        <name>Ca(2+)</name>
        <dbReference type="ChEBI" id="CHEBI:29108"/>
        <label>2</label>
    </ligand>
</feature>
<sequence>MITLNPSTTCGPSSWLLYKLIKPHLSTSPQLILTNPKTSAMASPKLTPFVAVVALMLAPSLAQLNPFFYTFTCPQLPFIVLNTVSQALQTDDRAAAKLIRLHFHDCFANGCDGSVLLEDVPGVIDSELNAPPNNGIQGLDIVDNIKAAVESSCPGIVSCADILALSSQVAVVLSGGPAWIVPLGRKDSRIANRAAAANLPSPFETLDVLKSKFAAFGLSSTDLVTLSGAHTFGRSRCLFFTGRFDNFNNTGLPDPTLDAAYREQLRQLCATPVTRVNFDPTTPDTFDKNYYVNLQNHKGLLQSDQELFSTPGADTTAIVNRFAASQLLFFIQFGNSMIKMGNLSPPPGTPSEVRLNCRRINPSTTTLHDVI</sequence>
<evidence type="ECO:0000256" key="7">
    <source>
        <dbReference type="ARBA" id="ARBA00022723"/>
    </source>
</evidence>
<keyword evidence="16" id="KW-0376">Hydrogen peroxide</keyword>
<dbReference type="InterPro" id="IPR000823">
    <property type="entry name" value="Peroxidase_pln"/>
</dbReference>
<dbReference type="PROSITE" id="PS00436">
    <property type="entry name" value="PEROXIDASE_2"/>
    <property type="match status" value="1"/>
</dbReference>
<proteinExistence type="inferred from homology"/>
<feature type="disulfide bond" evidence="15">
    <location>
        <begin position="237"/>
        <end position="269"/>
    </location>
</feature>
<evidence type="ECO:0000256" key="13">
    <source>
        <dbReference type="PIRSR" id="PIRSR600823-3"/>
    </source>
</evidence>
<dbReference type="InterPro" id="IPR033905">
    <property type="entry name" value="Secretory_peroxidase"/>
</dbReference>
<keyword evidence="16" id="KW-0964">Secreted</keyword>
<dbReference type="InParanoid" id="A0A1S3BM71"/>
<dbReference type="GO" id="GO:0046872">
    <property type="term" value="F:metal ion binding"/>
    <property type="evidence" value="ECO:0007669"/>
    <property type="project" value="UniProtKB-UniRule"/>
</dbReference>
<feature type="binding site" evidence="13">
    <location>
        <position position="110"/>
    </location>
    <ligand>
        <name>Ca(2+)</name>
        <dbReference type="ChEBI" id="CHEBI:29108"/>
        <label>1</label>
    </ligand>
</feature>
<evidence type="ECO:0000256" key="4">
    <source>
        <dbReference type="ARBA" id="ARBA00012313"/>
    </source>
</evidence>
<name>A0A1S3BM71_CUCME</name>
<dbReference type="GO" id="GO:0042744">
    <property type="term" value="P:hydrogen peroxide catabolic process"/>
    <property type="evidence" value="ECO:0007669"/>
    <property type="project" value="UniProtKB-KW"/>
</dbReference>
<dbReference type="CDD" id="cd00693">
    <property type="entry name" value="secretory_peroxidase"/>
    <property type="match status" value="1"/>
</dbReference>
<feature type="binding site" evidence="13">
    <location>
        <position position="114"/>
    </location>
    <ligand>
        <name>Ca(2+)</name>
        <dbReference type="ChEBI" id="CHEBI:29108"/>
        <label>1</label>
    </ligand>
</feature>
<evidence type="ECO:0000256" key="16">
    <source>
        <dbReference type="RuleBase" id="RU362060"/>
    </source>
</evidence>
<dbReference type="PANTHER" id="PTHR31388">
    <property type="entry name" value="PEROXIDASE 72-RELATED"/>
    <property type="match status" value="1"/>
</dbReference>
<evidence type="ECO:0000256" key="10">
    <source>
        <dbReference type="ARBA" id="ARBA00023157"/>
    </source>
</evidence>
<dbReference type="InterPro" id="IPR019793">
    <property type="entry name" value="Peroxidases_heam-ligand_BS"/>
</dbReference>
<dbReference type="PROSITE" id="PS50873">
    <property type="entry name" value="PEROXIDASE_4"/>
    <property type="match status" value="1"/>
</dbReference>
<dbReference type="Proteomes" id="UP001652600">
    <property type="component" value="Chromosome 5"/>
</dbReference>
<feature type="binding site" evidence="13">
    <location>
        <position position="112"/>
    </location>
    <ligand>
        <name>Ca(2+)</name>
        <dbReference type="ChEBI" id="CHEBI:29108"/>
        <label>1</label>
    </ligand>
</feature>
<comment type="subcellular location">
    <subcellularLocation>
        <location evidence="16">Secreted</location>
    </subcellularLocation>
</comment>
<evidence type="ECO:0000256" key="5">
    <source>
        <dbReference type="ARBA" id="ARBA00022559"/>
    </source>
</evidence>
<dbReference type="InterPro" id="IPR019794">
    <property type="entry name" value="Peroxidases_AS"/>
</dbReference>
<evidence type="ECO:0000313" key="19">
    <source>
        <dbReference type="RefSeq" id="XP_008449772.3"/>
    </source>
</evidence>
<evidence type="ECO:0000256" key="8">
    <source>
        <dbReference type="ARBA" id="ARBA00023002"/>
    </source>
</evidence>
<protein>
    <recommendedName>
        <fullName evidence="4 16">Peroxidase</fullName>
        <ecNumber evidence="4 16">1.11.1.7</ecNumber>
    </recommendedName>
</protein>
<dbReference type="GO" id="GO:0005576">
    <property type="term" value="C:extracellular region"/>
    <property type="evidence" value="ECO:0007669"/>
    <property type="project" value="UniProtKB-SubCell"/>
</dbReference>
<evidence type="ECO:0000256" key="2">
    <source>
        <dbReference type="ARBA" id="ARBA00002322"/>
    </source>
</evidence>
<dbReference type="PROSITE" id="PS00435">
    <property type="entry name" value="PEROXIDASE_1"/>
    <property type="match status" value="1"/>
</dbReference>
<feature type="disulfide bond" evidence="15">
    <location>
        <begin position="159"/>
        <end position="357"/>
    </location>
</feature>
<reference evidence="19" key="1">
    <citation type="submission" date="2025-08" db="UniProtKB">
        <authorList>
            <consortium name="RefSeq"/>
        </authorList>
    </citation>
    <scope>IDENTIFICATION</scope>
    <source>
        <tissue evidence="19">Stem</tissue>
    </source>
</reference>
<dbReference type="Pfam" id="PF00141">
    <property type="entry name" value="peroxidase"/>
    <property type="match status" value="1"/>
</dbReference>
<dbReference type="PRINTS" id="PR00461">
    <property type="entry name" value="PLPEROXIDASE"/>
</dbReference>
<evidence type="ECO:0000256" key="9">
    <source>
        <dbReference type="ARBA" id="ARBA00023004"/>
    </source>
</evidence>
<evidence type="ECO:0000256" key="6">
    <source>
        <dbReference type="ARBA" id="ARBA00022617"/>
    </source>
</evidence>
<feature type="binding site" evidence="12">
    <location>
        <position position="200"/>
    </location>
    <ligand>
        <name>substrate</name>
    </ligand>
</feature>
<keyword evidence="9 13" id="KW-0408">Iron</keyword>
<feature type="binding site" evidence="13">
    <location>
        <position position="231"/>
    </location>
    <ligand>
        <name>Ca(2+)</name>
        <dbReference type="ChEBI" id="CHEBI:29108"/>
        <label>2</label>
    </ligand>
</feature>
<dbReference type="InterPro" id="IPR010255">
    <property type="entry name" value="Haem_peroxidase_sf"/>
</dbReference>
<feature type="domain" description="Plant heme peroxidase family profile" evidence="17">
    <location>
        <begin position="63"/>
        <end position="361"/>
    </location>
</feature>
<feature type="binding site" description="axial binding residue" evidence="13">
    <location>
        <position position="230"/>
    </location>
    <ligand>
        <name>heme b</name>
        <dbReference type="ChEBI" id="CHEBI:60344"/>
    </ligand>
    <ligandPart>
        <name>Fe</name>
        <dbReference type="ChEBI" id="CHEBI:18248"/>
    </ligandPart>
</feature>
<comment type="function">
    <text evidence="2">Removal of H(2)O(2), oxidation of toxic reductants, biosynthesis and degradation of lignin, suberization, auxin catabolism, response to environmental stresses such as wounding, pathogen attack and oxidative stress. These functions might be dependent on each isozyme/isoform in each plant tissue.</text>
</comment>
<dbReference type="InterPro" id="IPR002016">
    <property type="entry name" value="Haem_peroxidase"/>
</dbReference>
<dbReference type="KEGG" id="cmo:103491557"/>
<dbReference type="EC" id="1.11.1.7" evidence="4 16"/>
<dbReference type="SUPFAM" id="SSF48113">
    <property type="entry name" value="Heme-dependent peroxidases"/>
    <property type="match status" value="1"/>
</dbReference>
<evidence type="ECO:0000256" key="3">
    <source>
        <dbReference type="ARBA" id="ARBA00006873"/>
    </source>
</evidence>